<dbReference type="GO" id="GO:0006047">
    <property type="term" value="P:UDP-N-acetylglucosamine metabolic process"/>
    <property type="evidence" value="ECO:0007669"/>
    <property type="project" value="TreeGrafter"/>
</dbReference>
<dbReference type="InterPro" id="IPR001173">
    <property type="entry name" value="Glyco_trans_2-like"/>
</dbReference>
<dbReference type="GO" id="GO:0008376">
    <property type="term" value="F:acetylgalactosaminyltransferase activity"/>
    <property type="evidence" value="ECO:0007669"/>
    <property type="project" value="TreeGrafter"/>
</dbReference>
<reference evidence="3" key="1">
    <citation type="submission" date="2025-08" db="UniProtKB">
        <authorList>
            <consortium name="Ensembl"/>
        </authorList>
    </citation>
    <scope>IDENTIFICATION</scope>
</reference>
<dbReference type="Gene3D" id="3.90.550.10">
    <property type="entry name" value="Spore Coat Polysaccharide Biosynthesis Protein SpsA, Chain A"/>
    <property type="match status" value="1"/>
</dbReference>
<feature type="chain" id="PRO_5039944379" evidence="1">
    <location>
        <begin position="21"/>
        <end position="533"/>
    </location>
</feature>
<name>A0A9J7X8W7_CYPCA</name>
<dbReference type="SUPFAM" id="SSF53448">
    <property type="entry name" value="Nucleotide-diphospho-sugar transferases"/>
    <property type="match status" value="1"/>
</dbReference>
<feature type="signal peptide" evidence="1">
    <location>
        <begin position="1"/>
        <end position="20"/>
    </location>
</feature>
<dbReference type="PANTHER" id="PTHR15046:SF2">
    <property type="entry name" value="BETA-1,4 N-ACETYLGALACTOSAMINYLTRANSFERASE 2"/>
    <property type="match status" value="1"/>
</dbReference>
<dbReference type="GeneTree" id="ENSGT00390000006679"/>
<keyword evidence="1" id="KW-0732">Signal</keyword>
<dbReference type="OMA" id="FRQHQIR"/>
<evidence type="ECO:0000259" key="2">
    <source>
        <dbReference type="Pfam" id="PF00535"/>
    </source>
</evidence>
<reference evidence="3" key="2">
    <citation type="submission" date="2025-09" db="UniProtKB">
        <authorList>
            <consortium name="Ensembl"/>
        </authorList>
    </citation>
    <scope>IDENTIFICATION</scope>
</reference>
<organism evidence="3 4">
    <name type="scientific">Cyprinus carpio carpio</name>
    <dbReference type="NCBI Taxonomy" id="630221"/>
    <lineage>
        <taxon>Eukaryota</taxon>
        <taxon>Metazoa</taxon>
        <taxon>Chordata</taxon>
        <taxon>Craniata</taxon>
        <taxon>Vertebrata</taxon>
        <taxon>Euteleostomi</taxon>
        <taxon>Actinopterygii</taxon>
        <taxon>Neopterygii</taxon>
        <taxon>Teleostei</taxon>
        <taxon>Ostariophysi</taxon>
        <taxon>Cypriniformes</taxon>
        <taxon>Cyprinidae</taxon>
        <taxon>Cyprininae</taxon>
        <taxon>Cyprinus</taxon>
    </lineage>
</organism>
<feature type="domain" description="Glycosyltransferase 2-like" evidence="2">
    <location>
        <begin position="245"/>
        <end position="361"/>
    </location>
</feature>
<dbReference type="Ensembl" id="ENSCCRT00000129284.1">
    <property type="protein sequence ID" value="ENSCCRP00000102651.1"/>
    <property type="gene ID" value="ENSCCRG00000082611.1"/>
</dbReference>
<accession>A0A9J7X8W7</accession>
<dbReference type="PANTHER" id="PTHR15046">
    <property type="entry name" value="GLYCO_TRANS_2-LIKE DOMAIN-CONTAINING PROTEIN"/>
    <property type="match status" value="1"/>
</dbReference>
<evidence type="ECO:0000313" key="3">
    <source>
        <dbReference type="Ensembl" id="ENSCCRP00000102651.1"/>
    </source>
</evidence>
<dbReference type="InterPro" id="IPR029044">
    <property type="entry name" value="Nucleotide-diphossugar_trans"/>
</dbReference>
<evidence type="ECO:0000256" key="1">
    <source>
        <dbReference type="SAM" id="SignalP"/>
    </source>
</evidence>
<evidence type="ECO:0000313" key="4">
    <source>
        <dbReference type="Proteomes" id="UP001108240"/>
    </source>
</evidence>
<keyword evidence="4" id="KW-1185">Reference proteome</keyword>
<proteinExistence type="predicted"/>
<dbReference type="GO" id="GO:0019276">
    <property type="term" value="P:UDP-N-acetylgalactosamine metabolic process"/>
    <property type="evidence" value="ECO:0007669"/>
    <property type="project" value="TreeGrafter"/>
</dbReference>
<protein>
    <submittedName>
        <fullName evidence="3">Zmp:0000001331</fullName>
    </submittedName>
</protein>
<sequence length="533" mass="60904">MYGSRRTLFIAILLMGSIFALFCTDGDFWRKTSLPTLRFSNCCRDPEIPDFPKPNIGPFRNENPTPCTCQNTMPANQFVSKDELDDLQKRRAEEFRQHQIRSGKENDVLILVPANTPLQYPMRGFRVTPMNKTLIPGLALQTQKRAVYKVSLRVQKGVLSVMNVQEGEQVDGQNEKHLSISSSSLQQLNDLLSRLTYTSTIYHIKTEDLAYFSFENHEVIFPIEIRRLSVPVLFDLGKDVNSQVTVLIKAFLRYKELNVLINSIRQNYPKIKIIVADDSLNPEKVVGDNIEHYIMPPAQGWFAGRNLAVSQVTTKYFLWVDDDFVFLNETRIESFVNIMEAVPELDVVGGQVEGNQFAFQLQYEEGNSEEGGCITRVSRTHAPLPGFDGCFFADGVVNYFLGRTEAVRRVGFDPFLKRVAHTEFFVDGLGDLLVATCKGFRIGHQKHGPTNKYGSYRHPPKSDSEAKMTHHFFQEPSEMYQILRSISGETCHSSHLINHWIFFLFTLRIKGLDLLIHIKACFLPWNKKIIATF</sequence>
<dbReference type="CDD" id="cd00761">
    <property type="entry name" value="Glyco_tranf_GTA_type"/>
    <property type="match status" value="1"/>
</dbReference>
<dbReference type="AlphaFoldDB" id="A0A9J7X8W7"/>
<dbReference type="Proteomes" id="UP001108240">
    <property type="component" value="Unplaced"/>
</dbReference>
<dbReference type="Pfam" id="PF00535">
    <property type="entry name" value="Glycos_transf_2"/>
    <property type="match status" value="1"/>
</dbReference>